<dbReference type="VEuPathDB" id="FungiDB:An12g10310"/>
<gene>
    <name evidence="1" type="ORF">An12g10310</name>
</gene>
<dbReference type="KEGG" id="ang:An12g10310"/>
<dbReference type="GeneID" id="84592754"/>
<reference evidence="1" key="1">
    <citation type="submission" date="2025-02" db="EMBL/GenBank/DDBJ databases">
        <authorList>
            <consortium name="NCBI Genome Project"/>
        </authorList>
    </citation>
    <scope>NUCLEOTIDE SEQUENCE</scope>
</reference>
<protein>
    <submittedName>
        <fullName evidence="1">Uncharacterized protein</fullName>
    </submittedName>
</protein>
<dbReference type="AlphaFoldDB" id="A0AAJ8E4F1"/>
<dbReference type="RefSeq" id="XP_059607008.1">
    <property type="nucleotide sequence ID" value="XM_059743712.1"/>
</dbReference>
<proteinExistence type="predicted"/>
<accession>A0AAJ8E4F1</accession>
<evidence type="ECO:0000313" key="1">
    <source>
        <dbReference type="RefSeq" id="XP_059607008.1"/>
    </source>
</evidence>
<name>A0AAJ8E4F1_ASPNG</name>
<organism evidence="1">
    <name type="scientific">Aspergillus niger</name>
    <dbReference type="NCBI Taxonomy" id="5061"/>
    <lineage>
        <taxon>Eukaryota</taxon>
        <taxon>Fungi</taxon>
        <taxon>Dikarya</taxon>
        <taxon>Ascomycota</taxon>
        <taxon>Pezizomycotina</taxon>
        <taxon>Eurotiomycetes</taxon>
        <taxon>Eurotiomycetidae</taxon>
        <taxon>Eurotiales</taxon>
        <taxon>Aspergillaceae</taxon>
        <taxon>Aspergillus</taxon>
        <taxon>Aspergillus subgen. Circumdati</taxon>
    </lineage>
</organism>
<reference evidence="1" key="2">
    <citation type="submission" date="2025-08" db="UniProtKB">
        <authorList>
            <consortium name="RefSeq"/>
        </authorList>
    </citation>
    <scope>IDENTIFICATION</scope>
</reference>
<sequence length="140" mass="15733">MAASSPELLIVKPYGTSLGAINGETGTEQGFYIQVLVRETSSIAVWPRQRKFKQELPRSPSRITVDSSDFKYIADSCLIMLRVPEGRCRWNLRCWVRRRSNSGSLKTIGDQLILVDEDPLLGDSCLATISGKLDLRMEKE</sequence>